<dbReference type="InterPro" id="IPR020023">
    <property type="entry name" value="PseG"/>
</dbReference>
<evidence type="ECO:0000313" key="3">
    <source>
        <dbReference type="EMBL" id="GCL36295.1"/>
    </source>
</evidence>
<dbReference type="Proteomes" id="UP000300142">
    <property type="component" value="Unassembled WGS sequence"/>
</dbReference>
<dbReference type="EMBL" id="BJCE01000033">
    <property type="protein sequence ID" value="GCL36295.1"/>
    <property type="molecule type" value="Genomic_DNA"/>
</dbReference>
<proteinExistence type="predicted"/>
<dbReference type="SUPFAM" id="SSF53756">
    <property type="entry name" value="UDP-Glycosyltransferase/glycogen phosphorylase"/>
    <property type="match status" value="1"/>
</dbReference>
<sequence>MESLGSVAIRVDANPTIGMGHLRRCITLGKQLQNDGFIVQLISQSRFDKNIEELVKDFNISWLNESGINCNHEHLQSQELWDAEATLSIIGSYPTCVSWVIVDSYQLGELWERTICKAGHKILAIDDFRNRRHHADVLLNDINRPFASDMNGNENGFCELIGAKFALVDPEFAFVEEAPLSFARPKQLLISYGGSDPTDETTKALEAMSFLKNHEQYRKWIGRVDVVIGQVNTKANIVMRSAENIDNVRVHIAPQTLAHLLRDTDVLLTAGGNSMVEALTMRKPCLVTVTSDNQALMVNQLIDQSAIISLGNHARVNSENISNALINIITKYEQVANGFISRSIFDHLGASRVSAAIQSISQGRTDFLKAEGMVKSR</sequence>
<protein>
    <submittedName>
        <fullName evidence="3">Glycosyltransferase family 28 protein</fullName>
    </submittedName>
</protein>
<accession>A0A479ZUP1</accession>
<dbReference type="NCBIfam" id="TIGR03590">
    <property type="entry name" value="PseG"/>
    <property type="match status" value="1"/>
</dbReference>
<dbReference type="Gene3D" id="3.40.50.2000">
    <property type="entry name" value="Glycogen Phosphorylase B"/>
    <property type="match status" value="1"/>
</dbReference>
<evidence type="ECO:0000313" key="4">
    <source>
        <dbReference type="Proteomes" id="UP000300142"/>
    </source>
</evidence>
<dbReference type="AlphaFoldDB" id="A0A479ZUP1"/>
<keyword evidence="4" id="KW-1185">Reference proteome</keyword>
<keyword evidence="3" id="KW-0808">Transferase</keyword>
<evidence type="ECO:0000256" key="1">
    <source>
        <dbReference type="PIRSR" id="PIRSR620023-1"/>
    </source>
</evidence>
<feature type="binding site" evidence="2">
    <location>
        <position position="277"/>
    </location>
    <ligand>
        <name>substrate</name>
    </ligand>
</feature>
<gene>
    <name evidence="3" type="ORF">SR1949_13980</name>
</gene>
<dbReference type="RefSeq" id="WP_137666854.1">
    <property type="nucleotide sequence ID" value="NZ_BJCE01000033.1"/>
</dbReference>
<comment type="caution">
    <text evidence="3">The sequence shown here is derived from an EMBL/GenBank/DDBJ whole genome shotgun (WGS) entry which is preliminary data.</text>
</comment>
<evidence type="ECO:0000256" key="2">
    <source>
        <dbReference type="PIRSR" id="PIRSR620023-2"/>
    </source>
</evidence>
<dbReference type="GO" id="GO:0016740">
    <property type="term" value="F:transferase activity"/>
    <property type="evidence" value="ECO:0007669"/>
    <property type="project" value="UniProtKB-KW"/>
</dbReference>
<reference evidence="4" key="1">
    <citation type="submission" date="2019-02" db="EMBL/GenBank/DDBJ databases">
        <title>Draft genome sequence of Sphaerospermopsis reniformis NIES-1949.</title>
        <authorList>
            <person name="Yamaguchi H."/>
            <person name="Suzuki S."/>
            <person name="Kawachi M."/>
        </authorList>
    </citation>
    <scope>NUCLEOTIDE SEQUENCE [LARGE SCALE GENOMIC DNA]</scope>
    <source>
        <strain evidence="4">NIES-1949</strain>
    </source>
</reference>
<dbReference type="Gene3D" id="3.40.50.11190">
    <property type="match status" value="1"/>
</dbReference>
<feature type="active site" description="Proton acceptor" evidence="1">
    <location>
        <position position="21"/>
    </location>
</feature>
<name>A0A479ZUP1_9CYAN</name>
<organism evidence="3 4">
    <name type="scientific">Sphaerospermopsis reniformis</name>
    <dbReference type="NCBI Taxonomy" id="531300"/>
    <lineage>
        <taxon>Bacteria</taxon>
        <taxon>Bacillati</taxon>
        <taxon>Cyanobacteriota</taxon>
        <taxon>Cyanophyceae</taxon>
        <taxon>Nostocales</taxon>
        <taxon>Aphanizomenonaceae</taxon>
        <taxon>Sphaerospermopsis</taxon>
    </lineage>
</organism>